<dbReference type="Pfam" id="PF13692">
    <property type="entry name" value="Glyco_trans_1_4"/>
    <property type="match status" value="1"/>
</dbReference>
<proteinExistence type="predicted"/>
<comment type="caution">
    <text evidence="1">The sequence shown here is derived from an EMBL/GenBank/DDBJ whole genome shotgun (WGS) entry which is preliminary data.</text>
</comment>
<name>A0ABT0LD66_9GAMM</name>
<organism evidence="1 2">
    <name type="scientific">Shewanella surugensis</name>
    <dbReference type="NCBI Taxonomy" id="212020"/>
    <lineage>
        <taxon>Bacteria</taxon>
        <taxon>Pseudomonadati</taxon>
        <taxon>Pseudomonadota</taxon>
        <taxon>Gammaproteobacteria</taxon>
        <taxon>Alteromonadales</taxon>
        <taxon>Shewanellaceae</taxon>
        <taxon>Shewanella</taxon>
    </lineage>
</organism>
<protein>
    <submittedName>
        <fullName evidence="1">Glycosyltransferase family 4 protein</fullName>
    </submittedName>
</protein>
<reference evidence="1 2" key="1">
    <citation type="submission" date="2022-01" db="EMBL/GenBank/DDBJ databases">
        <title>Whole genome-based taxonomy of the Shewanellaceae.</title>
        <authorList>
            <person name="Martin-Rodriguez A.J."/>
        </authorList>
    </citation>
    <scope>NUCLEOTIDE SEQUENCE [LARGE SCALE GENOMIC DNA]</scope>
    <source>
        <strain evidence="1 2">DSM 17177</strain>
    </source>
</reference>
<accession>A0ABT0LD66</accession>
<dbReference type="CDD" id="cd03801">
    <property type="entry name" value="GT4_PimA-like"/>
    <property type="match status" value="1"/>
</dbReference>
<dbReference type="RefSeq" id="WP_248940936.1">
    <property type="nucleotide sequence ID" value="NZ_JAKIKS010000055.1"/>
</dbReference>
<dbReference type="Gene3D" id="3.40.50.2000">
    <property type="entry name" value="Glycogen Phosphorylase B"/>
    <property type="match status" value="1"/>
</dbReference>
<evidence type="ECO:0000313" key="1">
    <source>
        <dbReference type="EMBL" id="MCL1125624.1"/>
    </source>
</evidence>
<dbReference type="SUPFAM" id="SSF53756">
    <property type="entry name" value="UDP-Glycosyltransferase/glycogen phosphorylase"/>
    <property type="match status" value="1"/>
</dbReference>
<dbReference type="EMBL" id="JAKIKS010000055">
    <property type="protein sequence ID" value="MCL1125624.1"/>
    <property type="molecule type" value="Genomic_DNA"/>
</dbReference>
<dbReference type="Proteomes" id="UP001203423">
    <property type="component" value="Unassembled WGS sequence"/>
</dbReference>
<gene>
    <name evidence="1" type="ORF">L2764_14345</name>
</gene>
<sequence length="426" mass="49205">MKTLLVIGYVWPEPNSSAAGSRMLQLLNTFLQQGYQITYASPAQTSEHAIVLSELNIRAVNIEINDPRFDEFIIELQPNIVLFDRFMMEEQFAWRVEKHCPRALKILDTEDLHCLRFARQKMAKANPKMVIKDVDNNHLYNDQAKREIAAILRCDLSIMISEYEMTLLKERFKVDESLLIYIPFMLTPLNNVHFNTFDQRAHFVSIGNFRHEPNWDAVLCLKQHIWPLIRKQLPQAQLHIYGAYPPKKATQLHNEKQGFLVKGWVDDAKAMLSNARVLLSPLRFGAGLKGKFIDAAECGLPCVTTSIGSEGLFTDDNTVDENARLSSNTTTLLSTDNFDTFAQHAIELYSNNALWLNLQKNCPEWLKQRFDESKYQTLLMQRINDINQALSKHRQDNFLGSMLLHHSMKSTQYMSQWIEAKNKLVE</sequence>
<keyword evidence="2" id="KW-1185">Reference proteome</keyword>
<evidence type="ECO:0000313" key="2">
    <source>
        <dbReference type="Proteomes" id="UP001203423"/>
    </source>
</evidence>